<dbReference type="GO" id="GO:0006508">
    <property type="term" value="P:proteolysis"/>
    <property type="evidence" value="ECO:0007669"/>
    <property type="project" value="UniProtKB-KW"/>
</dbReference>
<keyword evidence="10" id="KW-0325">Glycoprotein</keyword>
<evidence type="ECO:0000256" key="12">
    <source>
        <dbReference type="SAM" id="SignalP"/>
    </source>
</evidence>
<evidence type="ECO:0000256" key="1">
    <source>
        <dbReference type="ARBA" id="ARBA00001594"/>
    </source>
</evidence>
<keyword evidence="7" id="KW-0788">Thiol protease</keyword>
<keyword evidence="6" id="KW-0378">Hydrolase</keyword>
<dbReference type="AlphaFoldDB" id="A0AAD4N829"/>
<evidence type="ECO:0000259" key="13">
    <source>
        <dbReference type="SMART" id="SM00645"/>
    </source>
</evidence>
<evidence type="ECO:0000313" key="15">
    <source>
        <dbReference type="Proteomes" id="UP001201812"/>
    </source>
</evidence>
<evidence type="ECO:0000313" key="14">
    <source>
        <dbReference type="EMBL" id="KAI1722023.1"/>
    </source>
</evidence>
<dbReference type="InterPro" id="IPR033157">
    <property type="entry name" value="CTSZ"/>
</dbReference>
<dbReference type="EC" id="3.4.18.1" evidence="3"/>
<sequence>MAKLLVTVALFLVLFNLSALASQHSHKHHHQNTLFESEPATHNDAGDELPTRPINRGGRKRSKSAYNLSGCYRQPAPHEKVQKRTKARLHDYEDYNFGDLPMVWDWRNANGINYCSPDRNQHIPQYCGSCWAFGATSALADRINIKRKNAWPPAYLSAQEVIDCAGAGSCEGGRSDLVYKYAHKHGIPHETCNNYQARDGECTPNNRCGSCWPDQCFSIQNFTLYKVGDYGSVSGLQKMKAEIYHNGPIACGIAATKALDGYTGGIYQEKTNEDIDHIISVVGWGVDHDSGVNYWIGRNSWGTAWGEQGWFRIVTSEYKGAGSKYNLKIEEDCVWADPIV</sequence>
<comment type="caution">
    <text evidence="14">The sequence shown here is derived from an EMBL/GenBank/DDBJ whole genome shotgun (WGS) entry which is preliminary data.</text>
</comment>
<accession>A0AAD4N829</accession>
<dbReference type="PRINTS" id="PR00705">
    <property type="entry name" value="PAPAIN"/>
</dbReference>
<dbReference type="PANTHER" id="PTHR12411">
    <property type="entry name" value="CYSTEINE PROTEASE FAMILY C1-RELATED"/>
    <property type="match status" value="1"/>
</dbReference>
<dbReference type="GO" id="GO:0042395">
    <property type="term" value="P:ecdysis, collagen and cuticulin-based cuticle"/>
    <property type="evidence" value="ECO:0007669"/>
    <property type="project" value="UniProtKB-ARBA"/>
</dbReference>
<evidence type="ECO:0000256" key="6">
    <source>
        <dbReference type="ARBA" id="ARBA00022801"/>
    </source>
</evidence>
<name>A0AAD4N829_9BILA</name>
<evidence type="ECO:0000256" key="5">
    <source>
        <dbReference type="ARBA" id="ARBA00022729"/>
    </source>
</evidence>
<dbReference type="Gene3D" id="3.90.70.10">
    <property type="entry name" value="Cysteine proteinases"/>
    <property type="match status" value="1"/>
</dbReference>
<evidence type="ECO:0000256" key="9">
    <source>
        <dbReference type="ARBA" id="ARBA00023157"/>
    </source>
</evidence>
<dbReference type="InterPro" id="IPR000668">
    <property type="entry name" value="Peptidase_C1A_C"/>
</dbReference>
<dbReference type="SUPFAM" id="SSF54001">
    <property type="entry name" value="Cysteine proteinases"/>
    <property type="match status" value="1"/>
</dbReference>
<feature type="region of interest" description="Disordered" evidence="11">
    <location>
        <begin position="30"/>
        <end position="63"/>
    </location>
</feature>
<dbReference type="GO" id="GO:0005615">
    <property type="term" value="C:extracellular space"/>
    <property type="evidence" value="ECO:0007669"/>
    <property type="project" value="UniProtKB-ARBA"/>
</dbReference>
<dbReference type="InterPro" id="IPR013128">
    <property type="entry name" value="Peptidase_C1A"/>
</dbReference>
<evidence type="ECO:0000256" key="3">
    <source>
        <dbReference type="ARBA" id="ARBA00012516"/>
    </source>
</evidence>
<comment type="catalytic activity">
    <reaction evidence="1">
        <text>Release of C-terminal amino acid residues with broad specificity, but lacks action on C-terminal proline. Shows weak endopeptidase activity.</text>
        <dbReference type="EC" id="3.4.18.1"/>
    </reaction>
</comment>
<feature type="signal peptide" evidence="12">
    <location>
        <begin position="1"/>
        <end position="21"/>
    </location>
</feature>
<dbReference type="GO" id="GO:0016807">
    <property type="term" value="F:cysteine-type carboxypeptidase activity"/>
    <property type="evidence" value="ECO:0007669"/>
    <property type="project" value="UniProtKB-EC"/>
</dbReference>
<evidence type="ECO:0000256" key="7">
    <source>
        <dbReference type="ARBA" id="ARBA00022807"/>
    </source>
</evidence>
<evidence type="ECO:0000256" key="11">
    <source>
        <dbReference type="SAM" id="MobiDB-lite"/>
    </source>
</evidence>
<dbReference type="FunFam" id="3.90.70.10:FF:000060">
    <property type="entry name" value="Cathepsin Z"/>
    <property type="match status" value="1"/>
</dbReference>
<dbReference type="CDD" id="cd02698">
    <property type="entry name" value="Peptidase_C1A_CathepsinX"/>
    <property type="match status" value="1"/>
</dbReference>
<keyword evidence="8" id="KW-0865">Zymogen</keyword>
<feature type="domain" description="Peptidase C1A papain C-terminal" evidence="13">
    <location>
        <begin position="100"/>
        <end position="337"/>
    </location>
</feature>
<proteinExistence type="inferred from homology"/>
<protein>
    <recommendedName>
        <fullName evidence="3">cathepsin X</fullName>
        <ecNumber evidence="3">3.4.18.1</ecNumber>
    </recommendedName>
</protein>
<dbReference type="InterPro" id="IPR038765">
    <property type="entry name" value="Papain-like_cys_pep_sf"/>
</dbReference>
<comment type="similarity">
    <text evidence="2">Belongs to the peptidase C1 family.</text>
</comment>
<evidence type="ECO:0000256" key="10">
    <source>
        <dbReference type="ARBA" id="ARBA00023180"/>
    </source>
</evidence>
<dbReference type="PROSITE" id="PS00640">
    <property type="entry name" value="THIOL_PROTEASE_ASN"/>
    <property type="match status" value="1"/>
</dbReference>
<keyword evidence="15" id="KW-1185">Reference proteome</keyword>
<dbReference type="InterPro" id="IPR025661">
    <property type="entry name" value="Pept_asp_AS"/>
</dbReference>
<gene>
    <name evidence="14" type="ORF">DdX_04318</name>
</gene>
<keyword evidence="4 14" id="KW-0645">Protease</keyword>
<evidence type="ECO:0000256" key="4">
    <source>
        <dbReference type="ARBA" id="ARBA00022670"/>
    </source>
</evidence>
<keyword evidence="9" id="KW-1015">Disulfide bond</keyword>
<organism evidence="14 15">
    <name type="scientific">Ditylenchus destructor</name>
    <dbReference type="NCBI Taxonomy" id="166010"/>
    <lineage>
        <taxon>Eukaryota</taxon>
        <taxon>Metazoa</taxon>
        <taxon>Ecdysozoa</taxon>
        <taxon>Nematoda</taxon>
        <taxon>Chromadorea</taxon>
        <taxon>Rhabditida</taxon>
        <taxon>Tylenchina</taxon>
        <taxon>Tylenchomorpha</taxon>
        <taxon>Sphaerularioidea</taxon>
        <taxon>Anguinidae</taxon>
        <taxon>Anguininae</taxon>
        <taxon>Ditylenchus</taxon>
    </lineage>
</organism>
<dbReference type="EMBL" id="JAKKPZ010000004">
    <property type="protein sequence ID" value="KAI1722023.1"/>
    <property type="molecule type" value="Genomic_DNA"/>
</dbReference>
<dbReference type="SMART" id="SM00645">
    <property type="entry name" value="Pept_C1"/>
    <property type="match status" value="1"/>
</dbReference>
<dbReference type="Pfam" id="PF00112">
    <property type="entry name" value="Peptidase_C1"/>
    <property type="match status" value="1"/>
</dbReference>
<dbReference type="Proteomes" id="UP001201812">
    <property type="component" value="Unassembled WGS sequence"/>
</dbReference>
<keyword evidence="5 12" id="KW-0732">Signal</keyword>
<reference evidence="14" key="1">
    <citation type="submission" date="2022-01" db="EMBL/GenBank/DDBJ databases">
        <title>Genome Sequence Resource for Two Populations of Ditylenchus destructor, the Migratory Endoparasitic Phytonematode.</title>
        <authorList>
            <person name="Zhang H."/>
            <person name="Lin R."/>
            <person name="Xie B."/>
        </authorList>
    </citation>
    <scope>NUCLEOTIDE SEQUENCE</scope>
    <source>
        <strain evidence="14">BazhouSP</strain>
    </source>
</reference>
<evidence type="ECO:0000256" key="8">
    <source>
        <dbReference type="ARBA" id="ARBA00023145"/>
    </source>
</evidence>
<feature type="chain" id="PRO_5042159005" description="cathepsin X" evidence="12">
    <location>
        <begin position="22"/>
        <end position="340"/>
    </location>
</feature>
<evidence type="ECO:0000256" key="2">
    <source>
        <dbReference type="ARBA" id="ARBA00008455"/>
    </source>
</evidence>